<evidence type="ECO:0000313" key="2">
    <source>
        <dbReference type="Proteomes" id="UP001054837"/>
    </source>
</evidence>
<accession>A0AAV4RJX8</accession>
<proteinExistence type="predicted"/>
<dbReference type="AlphaFoldDB" id="A0AAV4RJX8"/>
<dbReference type="EMBL" id="BPLQ01006290">
    <property type="protein sequence ID" value="GIY21344.1"/>
    <property type="molecule type" value="Genomic_DNA"/>
</dbReference>
<keyword evidence="2" id="KW-1185">Reference proteome</keyword>
<dbReference type="Proteomes" id="UP001054837">
    <property type="component" value="Unassembled WGS sequence"/>
</dbReference>
<evidence type="ECO:0000313" key="1">
    <source>
        <dbReference type="EMBL" id="GIY21344.1"/>
    </source>
</evidence>
<reference evidence="1 2" key="1">
    <citation type="submission" date="2021-06" db="EMBL/GenBank/DDBJ databases">
        <title>Caerostris darwini draft genome.</title>
        <authorList>
            <person name="Kono N."/>
            <person name="Arakawa K."/>
        </authorList>
    </citation>
    <scope>NUCLEOTIDE SEQUENCE [LARGE SCALE GENOMIC DNA]</scope>
</reference>
<comment type="caution">
    <text evidence="1">The sequence shown here is derived from an EMBL/GenBank/DDBJ whole genome shotgun (WGS) entry which is preliminary data.</text>
</comment>
<organism evidence="1 2">
    <name type="scientific">Caerostris darwini</name>
    <dbReference type="NCBI Taxonomy" id="1538125"/>
    <lineage>
        <taxon>Eukaryota</taxon>
        <taxon>Metazoa</taxon>
        <taxon>Ecdysozoa</taxon>
        <taxon>Arthropoda</taxon>
        <taxon>Chelicerata</taxon>
        <taxon>Arachnida</taxon>
        <taxon>Araneae</taxon>
        <taxon>Araneomorphae</taxon>
        <taxon>Entelegynae</taxon>
        <taxon>Araneoidea</taxon>
        <taxon>Araneidae</taxon>
        <taxon>Caerostris</taxon>
    </lineage>
</organism>
<name>A0AAV4RJX8_9ARAC</name>
<gene>
    <name evidence="1" type="ORF">CDAR_79441</name>
</gene>
<sequence length="135" mass="15063">MNWRSQLLRSYEPKASEPKIKSKLFQTEMLIASQSVKDPCSFDLLKGVKTARGIATQIQSLEVIIMTTRWRFGATLRAICIILYTTCSSVAHKNNLVFSILSNSIQVSAIFKVSALAPCGSLTTFYTAKQPKRKT</sequence>
<protein>
    <submittedName>
        <fullName evidence="1">Uncharacterized protein</fullName>
    </submittedName>
</protein>